<organism evidence="1 2">
    <name type="scientific">Zymoseptoria tritici (strain CBS 115943 / IPO323)</name>
    <name type="common">Speckled leaf blotch fungus</name>
    <name type="synonym">Septoria tritici</name>
    <dbReference type="NCBI Taxonomy" id="336722"/>
    <lineage>
        <taxon>Eukaryota</taxon>
        <taxon>Fungi</taxon>
        <taxon>Dikarya</taxon>
        <taxon>Ascomycota</taxon>
        <taxon>Pezizomycotina</taxon>
        <taxon>Dothideomycetes</taxon>
        <taxon>Dothideomycetidae</taxon>
        <taxon>Mycosphaerellales</taxon>
        <taxon>Mycosphaerellaceae</taxon>
        <taxon>Zymoseptoria</taxon>
    </lineage>
</organism>
<dbReference type="RefSeq" id="XP_003855527.1">
    <property type="nucleotide sequence ID" value="XM_003855479.1"/>
</dbReference>
<name>F9X3Q1_ZYMTI</name>
<dbReference type="AlphaFoldDB" id="F9X3Q1"/>
<proteinExistence type="predicted"/>
<keyword evidence="2" id="KW-1185">Reference proteome</keyword>
<feature type="non-terminal residue" evidence="1">
    <location>
        <position position="110"/>
    </location>
</feature>
<dbReference type="KEGG" id="ztr:MYCGRDRAFT_103264"/>
<protein>
    <submittedName>
        <fullName evidence="1">Uncharacterized protein</fullName>
    </submittedName>
</protein>
<reference evidence="1 2" key="1">
    <citation type="journal article" date="2011" name="PLoS Genet.">
        <title>Finished genome of the fungal wheat pathogen Mycosphaerella graminicola reveals dispensome structure, chromosome plasticity, and stealth pathogenesis.</title>
        <authorList>
            <person name="Goodwin S.B."/>
            <person name="Ben M'barek S."/>
            <person name="Dhillon B."/>
            <person name="Wittenberg A.H.J."/>
            <person name="Crane C.F."/>
            <person name="Hane J.K."/>
            <person name="Foster A.J."/>
            <person name="Van der Lee T.A.J."/>
            <person name="Grimwood J."/>
            <person name="Aerts A."/>
            <person name="Antoniw J."/>
            <person name="Bailey A."/>
            <person name="Bluhm B."/>
            <person name="Bowler J."/>
            <person name="Bristow J."/>
            <person name="van der Burgt A."/>
            <person name="Canto-Canche B."/>
            <person name="Churchill A.C.L."/>
            <person name="Conde-Ferraez L."/>
            <person name="Cools H.J."/>
            <person name="Coutinho P.M."/>
            <person name="Csukai M."/>
            <person name="Dehal P."/>
            <person name="De Wit P."/>
            <person name="Donzelli B."/>
            <person name="van de Geest H.C."/>
            <person name="van Ham R.C.H.J."/>
            <person name="Hammond-Kosack K.E."/>
            <person name="Henrissat B."/>
            <person name="Kilian A."/>
            <person name="Kobayashi A.K."/>
            <person name="Koopmann E."/>
            <person name="Kourmpetis Y."/>
            <person name="Kuzniar A."/>
            <person name="Lindquist E."/>
            <person name="Lombard V."/>
            <person name="Maliepaard C."/>
            <person name="Martins N."/>
            <person name="Mehrabi R."/>
            <person name="Nap J.P.H."/>
            <person name="Ponomarenko A."/>
            <person name="Rudd J.J."/>
            <person name="Salamov A."/>
            <person name="Schmutz J."/>
            <person name="Schouten H.J."/>
            <person name="Shapiro H."/>
            <person name="Stergiopoulos I."/>
            <person name="Torriani S.F.F."/>
            <person name="Tu H."/>
            <person name="de Vries R.P."/>
            <person name="Waalwijk C."/>
            <person name="Ware S.B."/>
            <person name="Wiebenga A."/>
            <person name="Zwiers L.-H."/>
            <person name="Oliver R.P."/>
            <person name="Grigoriev I.V."/>
            <person name="Kema G.H.J."/>
        </authorList>
    </citation>
    <scope>NUCLEOTIDE SEQUENCE [LARGE SCALE GENOMIC DNA]</scope>
    <source>
        <strain evidence="2">CBS 115943 / IPO323</strain>
    </source>
</reference>
<evidence type="ECO:0000313" key="2">
    <source>
        <dbReference type="Proteomes" id="UP000008062"/>
    </source>
</evidence>
<accession>F9X3Q1</accession>
<dbReference type="InParanoid" id="F9X3Q1"/>
<evidence type="ECO:0000313" key="1">
    <source>
        <dbReference type="EMBL" id="EGP90503.1"/>
    </source>
</evidence>
<dbReference type="PHI-base" id="PHI:6547"/>
<dbReference type="EMBL" id="CM001197">
    <property type="protein sequence ID" value="EGP90503.1"/>
    <property type="molecule type" value="Genomic_DNA"/>
</dbReference>
<dbReference type="Proteomes" id="UP000008062">
    <property type="component" value="Chromosome 2"/>
</dbReference>
<gene>
    <name evidence="1" type="ORF">MYCGRDRAFT_103264</name>
</gene>
<dbReference type="GeneID" id="13399602"/>
<dbReference type="HOGENOM" id="CLU_2177212_0_0_1"/>
<sequence>CSHVGDHLISYECCCTIDHNDAILDSPYTSAGSEEYATCEVPYRHAISHLTGTAIPRSKSCVHLLQHRLVCLGTYTWRIRLCGGLFGEVAGIALAGNLAHNEERGASDFV</sequence>